<keyword evidence="1" id="KW-0732">Signal</keyword>
<accession>A0A224YBW0</accession>
<dbReference type="AlphaFoldDB" id="A0A224YBW0"/>
<feature type="chain" id="PRO_5012510884" evidence="1">
    <location>
        <begin position="22"/>
        <end position="105"/>
    </location>
</feature>
<evidence type="ECO:0000313" key="2">
    <source>
        <dbReference type="EMBL" id="MAA14395.1"/>
    </source>
</evidence>
<reference evidence="2" key="1">
    <citation type="journal article" date="2017" name="Parasit. Vectors">
        <title>Sialotranscriptomics of Rhipicephalus zambeziensis reveals intricate expression profiles of secretory proteins and suggests tight temporal transcriptional regulation during blood-feeding.</title>
        <authorList>
            <person name="de Castro M.H."/>
            <person name="de Klerk D."/>
            <person name="Pienaar R."/>
            <person name="Rees D.J.G."/>
            <person name="Mans B.J."/>
        </authorList>
    </citation>
    <scope>NUCLEOTIDE SEQUENCE</scope>
    <source>
        <tissue evidence="2">Salivary glands</tissue>
    </source>
</reference>
<organism evidence="2">
    <name type="scientific">Rhipicephalus zambeziensis</name>
    <dbReference type="NCBI Taxonomy" id="60191"/>
    <lineage>
        <taxon>Eukaryota</taxon>
        <taxon>Metazoa</taxon>
        <taxon>Ecdysozoa</taxon>
        <taxon>Arthropoda</taxon>
        <taxon>Chelicerata</taxon>
        <taxon>Arachnida</taxon>
        <taxon>Acari</taxon>
        <taxon>Parasitiformes</taxon>
        <taxon>Ixodida</taxon>
        <taxon>Ixodoidea</taxon>
        <taxon>Ixodidae</taxon>
        <taxon>Rhipicephalinae</taxon>
        <taxon>Rhipicephalus</taxon>
        <taxon>Rhipicephalus</taxon>
    </lineage>
</organism>
<sequence length="105" mass="11713">MCRKTIFAILLLGFYAATITGKTHRGNNATRPSARGPALCTPMTCPHGTKYNCLIMSANSAKLCVPRNQSCSVAWQYVCNRVYYTLRCCSTFDRCICHCDPNCVY</sequence>
<name>A0A224YBW0_9ACAR</name>
<proteinExistence type="predicted"/>
<evidence type="ECO:0000256" key="1">
    <source>
        <dbReference type="SAM" id="SignalP"/>
    </source>
</evidence>
<dbReference type="EMBL" id="GFPF01003249">
    <property type="protein sequence ID" value="MAA14395.1"/>
    <property type="molecule type" value="Transcribed_RNA"/>
</dbReference>
<protein>
    <submittedName>
        <fullName evidence="2">Uncharacterized protein</fullName>
    </submittedName>
</protein>
<feature type="signal peptide" evidence="1">
    <location>
        <begin position="1"/>
        <end position="21"/>
    </location>
</feature>